<dbReference type="OMA" id="WERPCEE"/>
<keyword evidence="3" id="KW-1185">Reference proteome</keyword>
<reference evidence="2 3" key="1">
    <citation type="journal article" date="2007" name="Science">
        <title>Sea anemone genome reveals ancestral eumetazoan gene repertoire and genomic organization.</title>
        <authorList>
            <person name="Putnam N.H."/>
            <person name="Srivastava M."/>
            <person name="Hellsten U."/>
            <person name="Dirks B."/>
            <person name="Chapman J."/>
            <person name="Salamov A."/>
            <person name="Terry A."/>
            <person name="Shapiro H."/>
            <person name="Lindquist E."/>
            <person name="Kapitonov V.V."/>
            <person name="Jurka J."/>
            <person name="Genikhovich G."/>
            <person name="Grigoriev I.V."/>
            <person name="Lucas S.M."/>
            <person name="Steele R.E."/>
            <person name="Finnerty J.R."/>
            <person name="Technau U."/>
            <person name="Martindale M.Q."/>
            <person name="Rokhsar D.S."/>
        </authorList>
    </citation>
    <scope>NUCLEOTIDE SEQUENCE [LARGE SCALE GENOMIC DNA]</scope>
    <source>
        <strain evidence="3">CH2 X CH6</strain>
    </source>
</reference>
<evidence type="ECO:0000256" key="1">
    <source>
        <dbReference type="SAM" id="MobiDB-lite"/>
    </source>
</evidence>
<evidence type="ECO:0008006" key="4">
    <source>
        <dbReference type="Google" id="ProtNLM"/>
    </source>
</evidence>
<name>A7RS36_NEMVE</name>
<dbReference type="OrthoDB" id="5948547at2759"/>
<dbReference type="AlphaFoldDB" id="A7RS36"/>
<dbReference type="InParanoid" id="A7RS36"/>
<evidence type="ECO:0000313" key="3">
    <source>
        <dbReference type="Proteomes" id="UP000001593"/>
    </source>
</evidence>
<sequence>MSSLSAAIRPHIDQENVQQPLNLKNGAQGRSFGPAKTFQANSSNAPMATPRRALGDLGNTLKTPANTGKKSLAMRPTQTQNAKSLKTPGLSRVSHATPRGKDLLKTIGSMSVKTNKKQSFQISSDTAKKAPTIDKELFEKEKMFAFVDKDKDLPQSSAVSLILKNFGRLYEGCMFTGGTHDLDEETPKMDHALQPWERPCEEQPCSLLPAFDDYSDLLVDVTDDWQTFDLPPVDIDLSGLDLP</sequence>
<accession>A7RS36</accession>
<feature type="region of interest" description="Disordered" evidence="1">
    <location>
        <begin position="1"/>
        <end position="97"/>
    </location>
</feature>
<gene>
    <name evidence="2" type="ORF">NEMVEDRAFT_v1g240312</name>
</gene>
<organism evidence="2 3">
    <name type="scientific">Nematostella vectensis</name>
    <name type="common">Starlet sea anemone</name>
    <dbReference type="NCBI Taxonomy" id="45351"/>
    <lineage>
        <taxon>Eukaryota</taxon>
        <taxon>Metazoa</taxon>
        <taxon>Cnidaria</taxon>
        <taxon>Anthozoa</taxon>
        <taxon>Hexacorallia</taxon>
        <taxon>Actiniaria</taxon>
        <taxon>Edwardsiidae</taxon>
        <taxon>Nematostella</taxon>
    </lineage>
</organism>
<proteinExistence type="predicted"/>
<dbReference type="HOGENOM" id="CLU_1143746_0_0_1"/>
<evidence type="ECO:0000313" key="2">
    <source>
        <dbReference type="EMBL" id="EDO45737.1"/>
    </source>
</evidence>
<dbReference type="Proteomes" id="UP000001593">
    <property type="component" value="Unassembled WGS sequence"/>
</dbReference>
<dbReference type="KEGG" id="nve:5517798"/>
<protein>
    <recommendedName>
        <fullName evidence="4">Securin</fullName>
    </recommendedName>
</protein>
<feature type="compositionally biased region" description="Polar residues" evidence="1">
    <location>
        <begin position="60"/>
        <end position="69"/>
    </location>
</feature>
<dbReference type="EMBL" id="DS469533">
    <property type="protein sequence ID" value="EDO45737.1"/>
    <property type="molecule type" value="Genomic_DNA"/>
</dbReference>